<dbReference type="InterPro" id="IPR023213">
    <property type="entry name" value="CAT-like_dom_sf"/>
</dbReference>
<evidence type="ECO:0000313" key="3">
    <source>
        <dbReference type="Proteomes" id="UP000834106"/>
    </source>
</evidence>
<proteinExistence type="predicted"/>
<evidence type="ECO:0000256" key="1">
    <source>
        <dbReference type="ARBA" id="ARBA00022679"/>
    </source>
</evidence>
<dbReference type="PANTHER" id="PTHR31896:SF43">
    <property type="entry name" value="PROTEIN ENHANCED PSEUDOMONAS SUSCEPTIBILITY 1"/>
    <property type="match status" value="1"/>
</dbReference>
<accession>A0AAD2DFX1</accession>
<evidence type="ECO:0000313" key="2">
    <source>
        <dbReference type="EMBL" id="CAI9752862.1"/>
    </source>
</evidence>
<dbReference type="Gene3D" id="3.30.559.10">
    <property type="entry name" value="Chloramphenicol acetyltransferase-like domain"/>
    <property type="match status" value="1"/>
</dbReference>
<dbReference type="PANTHER" id="PTHR31896">
    <property type="entry name" value="FAMILY REGULATORY PROTEIN, PUTATIVE (AFU_ORTHOLOGUE AFUA_3G14730)-RELATED"/>
    <property type="match status" value="1"/>
</dbReference>
<organism evidence="2 3">
    <name type="scientific">Fraxinus pennsylvanica</name>
    <dbReference type="NCBI Taxonomy" id="56036"/>
    <lineage>
        <taxon>Eukaryota</taxon>
        <taxon>Viridiplantae</taxon>
        <taxon>Streptophyta</taxon>
        <taxon>Embryophyta</taxon>
        <taxon>Tracheophyta</taxon>
        <taxon>Spermatophyta</taxon>
        <taxon>Magnoliopsida</taxon>
        <taxon>eudicotyledons</taxon>
        <taxon>Gunneridae</taxon>
        <taxon>Pentapetalae</taxon>
        <taxon>asterids</taxon>
        <taxon>lamiids</taxon>
        <taxon>Lamiales</taxon>
        <taxon>Oleaceae</taxon>
        <taxon>Oleeae</taxon>
        <taxon>Fraxinus</taxon>
    </lineage>
</organism>
<dbReference type="GO" id="GO:0016740">
    <property type="term" value="F:transferase activity"/>
    <property type="evidence" value="ECO:0007669"/>
    <property type="project" value="UniProtKB-KW"/>
</dbReference>
<keyword evidence="3" id="KW-1185">Reference proteome</keyword>
<dbReference type="Pfam" id="PF02458">
    <property type="entry name" value="Transferase"/>
    <property type="match status" value="1"/>
</dbReference>
<gene>
    <name evidence="2" type="ORF">FPE_LOCUS293</name>
</gene>
<dbReference type="AlphaFoldDB" id="A0AAD2DFX1"/>
<reference evidence="2" key="1">
    <citation type="submission" date="2023-05" db="EMBL/GenBank/DDBJ databases">
        <authorList>
            <person name="Huff M."/>
        </authorList>
    </citation>
    <scope>NUCLEOTIDE SEQUENCE</scope>
</reference>
<sequence>MLLLKIKLIFHSSYMISSSKNSLKDISYFGNAIQGGAATATPNDLLSNGLGWAAQQLNQMIAAKTLEETKNNYENWLKCPRLSMKGARTNTFVVGSSPQFNVYGNDFGWGNPWP</sequence>
<keyword evidence="1" id="KW-0808">Transferase</keyword>
<dbReference type="InterPro" id="IPR051283">
    <property type="entry name" value="Sec_Metabolite_Acyltrans"/>
</dbReference>
<protein>
    <submittedName>
        <fullName evidence="2">Uncharacterized protein</fullName>
    </submittedName>
</protein>
<dbReference type="EMBL" id="OU503036">
    <property type="protein sequence ID" value="CAI9752862.1"/>
    <property type="molecule type" value="Genomic_DNA"/>
</dbReference>
<dbReference type="Proteomes" id="UP000834106">
    <property type="component" value="Chromosome 1"/>
</dbReference>
<name>A0AAD2DFX1_9LAMI</name>